<comment type="catalytic activity">
    <reaction evidence="2">
        <text>2 a mycocerosyl-[mycocerosic acid synthase] + a phenolphthiocerol = a dimycocerosyl phenolphthiocerol + 2 holo-[mycocerosic acid synthase].</text>
        <dbReference type="EC" id="2.3.1.282"/>
    </reaction>
</comment>
<evidence type="ECO:0000256" key="11">
    <source>
        <dbReference type="ARBA" id="ARBA00032317"/>
    </source>
</evidence>
<dbReference type="Proteomes" id="UP000683310">
    <property type="component" value="Chromosome"/>
</dbReference>
<evidence type="ECO:0000256" key="6">
    <source>
        <dbReference type="ARBA" id="ARBA00013449"/>
    </source>
</evidence>
<evidence type="ECO:0000256" key="2">
    <source>
        <dbReference type="ARBA" id="ARBA00000625"/>
    </source>
</evidence>
<organism evidence="14 15">
    <name type="scientific">Nocardia tengchongensis</name>
    <dbReference type="NCBI Taxonomy" id="2055889"/>
    <lineage>
        <taxon>Bacteria</taxon>
        <taxon>Bacillati</taxon>
        <taxon>Actinomycetota</taxon>
        <taxon>Actinomycetes</taxon>
        <taxon>Mycobacteriales</taxon>
        <taxon>Nocardiaceae</taxon>
        <taxon>Nocardia</taxon>
    </lineage>
</organism>
<feature type="domain" description="Phthiocerol/phthiodiolone dimycocerosyl transferase C-terminal" evidence="13">
    <location>
        <begin position="216"/>
        <end position="401"/>
    </location>
</feature>
<evidence type="ECO:0000313" key="15">
    <source>
        <dbReference type="Proteomes" id="UP000683310"/>
    </source>
</evidence>
<keyword evidence="8" id="KW-0808">Transferase</keyword>
<keyword evidence="7" id="KW-0443">Lipid metabolism</keyword>
<accession>A0ABX8CHB1</accession>
<evidence type="ECO:0000313" key="14">
    <source>
        <dbReference type="EMBL" id="QVI19353.1"/>
    </source>
</evidence>
<dbReference type="PANTHER" id="PTHR28037:SF1">
    <property type="entry name" value="ALCOHOL O-ACETYLTRANSFERASE 1-RELATED"/>
    <property type="match status" value="1"/>
</dbReference>
<comment type="similarity">
    <text evidence="4">Belongs to the acyltransferase PapA5 family.</text>
</comment>
<proteinExistence type="inferred from homology"/>
<gene>
    <name evidence="14" type="ORF">KHQ06_23410</name>
</gene>
<evidence type="ECO:0000256" key="12">
    <source>
        <dbReference type="ARBA" id="ARBA00033407"/>
    </source>
</evidence>
<dbReference type="Gene3D" id="3.30.559.30">
    <property type="entry name" value="Nonribosomal peptide synthetase, condensation domain"/>
    <property type="match status" value="1"/>
</dbReference>
<reference evidence="14 15" key="1">
    <citation type="submission" date="2021-04" db="EMBL/GenBank/DDBJ databases">
        <title>Nocardia tengchongensis.</title>
        <authorList>
            <person name="Zhuang k."/>
            <person name="Ran Y."/>
            <person name="Li W."/>
        </authorList>
    </citation>
    <scope>NUCLEOTIDE SEQUENCE [LARGE SCALE GENOMIC DNA]</scope>
    <source>
        <strain evidence="14 15">CFH S0057</strain>
    </source>
</reference>
<evidence type="ECO:0000256" key="5">
    <source>
        <dbReference type="ARBA" id="ARBA00012866"/>
    </source>
</evidence>
<dbReference type="Pfam" id="PF16911">
    <property type="entry name" value="PapA_C"/>
    <property type="match status" value="1"/>
</dbReference>
<sequence length="434" mass="46237">MTAQRPLSPFESGYFAADARLGSVPIGGMPLFIGSAVRGEVDAGILRRVLTELADGHVLLRSRVHTVDGVARFVAEDRVTPPLSVRAGGVDEYWDLVNSPQDWDEGLFRAVLLRGTRESRVVLVIHHGISDGRSAFALLEEMWRRYTAHAAGTALPPHDSDRELIGGVDELLARTVTDAQVDGFLAQLGQEIAVASPQDAPRTLPHDGDGIGDPGGRLALRRIELSPRHTADLVDVARGRGISVNSVLAGAALAAVRGEIAGDGPIPLMCGHAADLRPETSPRLAVSAILNCASGAGTPAPVDRDADPLAVGAIVDATMRVMIETRFPALFMRAAQRRLEPQLAAMLSQPPAIALSNMGRLPAHPMPRSLEFVRDEVFAMAAGMPPKMTIFTVGGRLTVQVEYDTAVHSHTRMGRIAEAMSDRLARVAHVAARG</sequence>
<dbReference type="Gene3D" id="3.30.559.10">
    <property type="entry name" value="Chloramphenicol acetyltransferase-like domain"/>
    <property type="match status" value="1"/>
</dbReference>
<evidence type="ECO:0000256" key="1">
    <source>
        <dbReference type="ARBA" id="ARBA00000026"/>
    </source>
</evidence>
<comment type="catalytic activity">
    <reaction evidence="1">
        <text>2 a mycocerosyl-[mycocerosic acid synthase] + a phthiocerol = a dimycocerosyl phthiocerol + 2 holo-[mycocerosic acid synthase].</text>
        <dbReference type="EC" id="2.3.1.282"/>
    </reaction>
</comment>
<dbReference type="InterPro" id="IPR052058">
    <property type="entry name" value="Alcohol_O-acetyltransferase"/>
</dbReference>
<dbReference type="SUPFAM" id="SSF52777">
    <property type="entry name" value="CoA-dependent acyltransferases"/>
    <property type="match status" value="2"/>
</dbReference>
<evidence type="ECO:0000256" key="7">
    <source>
        <dbReference type="ARBA" id="ARBA00022516"/>
    </source>
</evidence>
<keyword evidence="15" id="KW-1185">Reference proteome</keyword>
<protein>
    <recommendedName>
        <fullName evidence="6">Phthiocerol/phthiodiolone dimycocerosyl transferase</fullName>
        <ecNumber evidence="5">2.3.1.282</ecNumber>
    </recommendedName>
    <alternativeName>
        <fullName evidence="12">Acyltransferase PapA5</fullName>
    </alternativeName>
    <alternativeName>
        <fullName evidence="10">Phthiocerol/phthiodiolone O-acyltransferase</fullName>
    </alternativeName>
    <alternativeName>
        <fullName evidence="11">Polyketide synthase-associated protein A5</fullName>
    </alternativeName>
</protein>
<evidence type="ECO:0000259" key="13">
    <source>
        <dbReference type="Pfam" id="PF16911"/>
    </source>
</evidence>
<comment type="catalytic activity">
    <reaction evidence="3">
        <text>2 a mycocerosyl-[mycocerosic acid synthase] + a phthiodiolone = a dimycocerosyl phthiodiolone + 2 holo-[mycocerosic acid synthase].</text>
        <dbReference type="EC" id="2.3.1.282"/>
    </reaction>
</comment>
<dbReference type="EC" id="2.3.1.282" evidence="5"/>
<dbReference type="InterPro" id="IPR031641">
    <property type="entry name" value="PapA_C"/>
</dbReference>
<dbReference type="EMBL" id="CP074371">
    <property type="protein sequence ID" value="QVI19353.1"/>
    <property type="molecule type" value="Genomic_DNA"/>
</dbReference>
<evidence type="ECO:0000256" key="8">
    <source>
        <dbReference type="ARBA" id="ARBA00022679"/>
    </source>
</evidence>
<dbReference type="InterPro" id="IPR023213">
    <property type="entry name" value="CAT-like_dom_sf"/>
</dbReference>
<keyword evidence="7" id="KW-0444">Lipid biosynthesis</keyword>
<dbReference type="PANTHER" id="PTHR28037">
    <property type="entry name" value="ALCOHOL O-ACETYLTRANSFERASE 1-RELATED"/>
    <property type="match status" value="1"/>
</dbReference>
<keyword evidence="9" id="KW-0012">Acyltransferase</keyword>
<evidence type="ECO:0000256" key="9">
    <source>
        <dbReference type="ARBA" id="ARBA00023315"/>
    </source>
</evidence>
<evidence type="ECO:0000256" key="4">
    <source>
        <dbReference type="ARBA" id="ARBA00006558"/>
    </source>
</evidence>
<evidence type="ECO:0000256" key="3">
    <source>
        <dbReference type="ARBA" id="ARBA00001907"/>
    </source>
</evidence>
<evidence type="ECO:0000256" key="10">
    <source>
        <dbReference type="ARBA" id="ARBA00030465"/>
    </source>
</evidence>
<name>A0ABX8CHB1_9NOCA</name>